<accession>A8XBD8</accession>
<feature type="region of interest" description="Disordered" evidence="3">
    <location>
        <begin position="221"/>
        <end position="246"/>
    </location>
</feature>
<dbReference type="InterPro" id="IPR024336">
    <property type="entry name" value="tRNA_splic_suSen54_N"/>
</dbReference>
<evidence type="ECO:0000256" key="2">
    <source>
        <dbReference type="ARBA" id="ARBA00022694"/>
    </source>
</evidence>
<dbReference type="InterPro" id="IPR024337">
    <property type="entry name" value="tRNA_splic_suSen54"/>
</dbReference>
<dbReference type="FunCoup" id="A8XBD8">
    <property type="interactions" value="5"/>
</dbReference>
<sequence>MSNSNGDWSRAKRKRKTIEIQYSPGNSTLKVTKVTGKHLESMGNPVKNGYELFPEEAVYLVETGSGTILTPSGAEMSLLESYSILESNSISMSKYEIYKQVKLTGLVVLRPRKSTTDFEKARHVEQEIKQKFAEKTFDLLVHMNTVPQDRIPNANSFPSFVKKNNGDVSMRMRGFYFLKFYKHFKFPASFPAPHPPPETVPPIVSAAGESPRGKLDRISVSGRENETGDGFETISKAPPTAEGPDPSGEDYCRECGFSCFFAGFVFASTACETLIFIDLLSSHWSSTENFGTFPTSKCGLWNGGGWKSELRGHEWSTN</sequence>
<dbReference type="WormBase" id="CBG10548a">
    <property type="protein sequence ID" value="CBP44375"/>
    <property type="gene ID" value="WBGene00031912"/>
    <property type="gene designation" value="Cbr-tsen-54"/>
</dbReference>
<dbReference type="HOGENOM" id="CLU_875017_0_0_1"/>
<dbReference type="PANTHER" id="PTHR21027">
    <property type="entry name" value="TRNA-SPLICING ENDONUCLEASE SUBUNIT SEN54"/>
    <property type="match status" value="1"/>
</dbReference>
<protein>
    <submittedName>
        <fullName evidence="5">Protein CBG10548</fullName>
    </submittedName>
</protein>
<dbReference type="STRING" id="6238.A8XBD8"/>
<keyword evidence="2" id="KW-0819">tRNA processing</keyword>
<evidence type="ECO:0000313" key="7">
    <source>
        <dbReference type="WormBase" id="CBG10548a"/>
    </source>
</evidence>
<reference evidence="5 6" key="1">
    <citation type="journal article" date="2003" name="PLoS Biol.">
        <title>The genome sequence of Caenorhabditis briggsae: a platform for comparative genomics.</title>
        <authorList>
            <person name="Stein L.D."/>
            <person name="Bao Z."/>
            <person name="Blasiar D."/>
            <person name="Blumenthal T."/>
            <person name="Brent M.R."/>
            <person name="Chen N."/>
            <person name="Chinwalla A."/>
            <person name="Clarke L."/>
            <person name="Clee C."/>
            <person name="Coghlan A."/>
            <person name="Coulson A."/>
            <person name="D'Eustachio P."/>
            <person name="Fitch D.H."/>
            <person name="Fulton L.A."/>
            <person name="Fulton R.E."/>
            <person name="Griffiths-Jones S."/>
            <person name="Harris T.W."/>
            <person name="Hillier L.W."/>
            <person name="Kamath R."/>
            <person name="Kuwabara P.E."/>
            <person name="Mardis E.R."/>
            <person name="Marra M.A."/>
            <person name="Miner T.L."/>
            <person name="Minx P."/>
            <person name="Mullikin J.C."/>
            <person name="Plumb R.W."/>
            <person name="Rogers J."/>
            <person name="Schein J.E."/>
            <person name="Sohrmann M."/>
            <person name="Spieth J."/>
            <person name="Stajich J.E."/>
            <person name="Wei C."/>
            <person name="Willey D."/>
            <person name="Wilson R.K."/>
            <person name="Durbin R."/>
            <person name="Waterston R.H."/>
        </authorList>
    </citation>
    <scope>NUCLEOTIDE SEQUENCE [LARGE SCALE GENOMIC DNA]</scope>
    <source>
        <strain evidence="5 6">AF16</strain>
    </source>
</reference>
<evidence type="ECO:0000256" key="1">
    <source>
        <dbReference type="ARBA" id="ARBA00005736"/>
    </source>
</evidence>
<dbReference type="eggNOG" id="ENOG502TGD3">
    <property type="taxonomic scope" value="Eukaryota"/>
</dbReference>
<dbReference type="GO" id="GO:0000214">
    <property type="term" value="C:tRNA-intron endonuclease complex"/>
    <property type="evidence" value="ECO:0000318"/>
    <property type="project" value="GO_Central"/>
</dbReference>
<gene>
    <name evidence="7" type="primary">tsen-54</name>
    <name evidence="5 7" type="ORF">CBG10548</name>
    <name evidence="5" type="ORF">CBG_10548</name>
</gene>
<comment type="similarity">
    <text evidence="1">Belongs to the SEN54 family.</text>
</comment>
<evidence type="ECO:0000256" key="3">
    <source>
        <dbReference type="SAM" id="MobiDB-lite"/>
    </source>
</evidence>
<name>A8XBD8_CAEBR</name>
<organism evidence="5 6">
    <name type="scientific">Caenorhabditis briggsae</name>
    <dbReference type="NCBI Taxonomy" id="6238"/>
    <lineage>
        <taxon>Eukaryota</taxon>
        <taxon>Metazoa</taxon>
        <taxon>Ecdysozoa</taxon>
        <taxon>Nematoda</taxon>
        <taxon>Chromadorea</taxon>
        <taxon>Rhabditida</taxon>
        <taxon>Rhabditina</taxon>
        <taxon>Rhabditomorpha</taxon>
        <taxon>Rhabditoidea</taxon>
        <taxon>Rhabditidae</taxon>
        <taxon>Peloderinae</taxon>
        <taxon>Caenorhabditis</taxon>
    </lineage>
</organism>
<proteinExistence type="inferred from homology"/>
<dbReference type="GO" id="GO:0000379">
    <property type="term" value="P:tRNA-type intron splice site recognition and cleavage"/>
    <property type="evidence" value="ECO:0000318"/>
    <property type="project" value="GO_Central"/>
</dbReference>
<dbReference type="Pfam" id="PF12928">
    <property type="entry name" value="tRNA_int_end_N2"/>
    <property type="match status" value="1"/>
</dbReference>
<keyword evidence="6" id="KW-1185">Reference proteome</keyword>
<evidence type="ECO:0000313" key="5">
    <source>
        <dbReference type="EMBL" id="CAP29953.2"/>
    </source>
</evidence>
<dbReference type="InParanoid" id="A8XBD8"/>
<dbReference type="AlphaFoldDB" id="A8XBD8"/>
<feature type="domain" description="tRNA-splicing endonuclease subunit Sen54 N-terminal" evidence="4">
    <location>
        <begin position="8"/>
        <end position="68"/>
    </location>
</feature>
<dbReference type="Proteomes" id="UP000008549">
    <property type="component" value="Unassembled WGS sequence"/>
</dbReference>
<evidence type="ECO:0000259" key="4">
    <source>
        <dbReference type="Pfam" id="PF12928"/>
    </source>
</evidence>
<reference evidence="5 6" key="2">
    <citation type="journal article" date="2011" name="PLoS Genet.">
        <title>Caenorhabditis briggsae recombinant inbred line genotypes reveal inter-strain incompatibility and the evolution of recombination.</title>
        <authorList>
            <person name="Ross J.A."/>
            <person name="Koboldt D.C."/>
            <person name="Staisch J.E."/>
            <person name="Chamberlin H.M."/>
            <person name="Gupta B.P."/>
            <person name="Miller R.D."/>
            <person name="Baird S.E."/>
            <person name="Haag E.S."/>
        </authorList>
    </citation>
    <scope>NUCLEOTIDE SEQUENCE [LARGE SCALE GENOMIC DNA]</scope>
    <source>
        <strain evidence="5 6">AF16</strain>
    </source>
</reference>
<dbReference type="EMBL" id="HE601209">
    <property type="protein sequence ID" value="CAP29953.2"/>
    <property type="molecule type" value="Genomic_DNA"/>
</dbReference>
<dbReference type="PANTHER" id="PTHR21027:SF1">
    <property type="entry name" value="TRNA-SPLICING ENDONUCLEASE SUBUNIT SEN54"/>
    <property type="match status" value="1"/>
</dbReference>
<evidence type="ECO:0000313" key="6">
    <source>
        <dbReference type="Proteomes" id="UP000008549"/>
    </source>
</evidence>